<feature type="transmembrane region" description="Helical" evidence="7">
    <location>
        <begin position="140"/>
        <end position="161"/>
    </location>
</feature>
<evidence type="ECO:0000256" key="7">
    <source>
        <dbReference type="SAM" id="Phobius"/>
    </source>
</evidence>
<dbReference type="Proteomes" id="UP000318336">
    <property type="component" value="Unassembled WGS sequence"/>
</dbReference>
<keyword evidence="10" id="KW-1185">Reference proteome</keyword>
<dbReference type="InterPro" id="IPR020846">
    <property type="entry name" value="MFS_dom"/>
</dbReference>
<comment type="caution">
    <text evidence="9">The sequence shown here is derived from an EMBL/GenBank/DDBJ whole genome shotgun (WGS) entry which is preliminary data.</text>
</comment>
<feature type="transmembrane region" description="Helical" evidence="7">
    <location>
        <begin position="41"/>
        <end position="64"/>
    </location>
</feature>
<feature type="domain" description="Major facilitator superfamily (MFS) profile" evidence="8">
    <location>
        <begin position="12"/>
        <end position="390"/>
    </location>
</feature>
<dbReference type="PANTHER" id="PTHR23517">
    <property type="entry name" value="RESISTANCE PROTEIN MDTM, PUTATIVE-RELATED-RELATED"/>
    <property type="match status" value="1"/>
</dbReference>
<evidence type="ECO:0000256" key="3">
    <source>
        <dbReference type="ARBA" id="ARBA00022475"/>
    </source>
</evidence>
<name>A0A542XCB1_9MICO</name>
<keyword evidence="6 7" id="KW-0472">Membrane</keyword>
<feature type="transmembrane region" description="Helical" evidence="7">
    <location>
        <begin position="12"/>
        <end position="35"/>
    </location>
</feature>
<feature type="transmembrane region" description="Helical" evidence="7">
    <location>
        <begin position="249"/>
        <end position="267"/>
    </location>
</feature>
<feature type="transmembrane region" description="Helical" evidence="7">
    <location>
        <begin position="76"/>
        <end position="95"/>
    </location>
</feature>
<organism evidence="9 10">
    <name type="scientific">Barrientosiimonas humi</name>
    <dbReference type="NCBI Taxonomy" id="999931"/>
    <lineage>
        <taxon>Bacteria</taxon>
        <taxon>Bacillati</taxon>
        <taxon>Actinomycetota</taxon>
        <taxon>Actinomycetes</taxon>
        <taxon>Micrococcales</taxon>
        <taxon>Dermacoccaceae</taxon>
        <taxon>Barrientosiimonas</taxon>
    </lineage>
</organism>
<proteinExistence type="predicted"/>
<dbReference type="InterPro" id="IPR011701">
    <property type="entry name" value="MFS"/>
</dbReference>
<dbReference type="GO" id="GO:0005886">
    <property type="term" value="C:plasma membrane"/>
    <property type="evidence" value="ECO:0007669"/>
    <property type="project" value="UniProtKB-SubCell"/>
</dbReference>
<feature type="transmembrane region" description="Helical" evidence="7">
    <location>
        <begin position="212"/>
        <end position="229"/>
    </location>
</feature>
<dbReference type="InterPro" id="IPR036259">
    <property type="entry name" value="MFS_trans_sf"/>
</dbReference>
<dbReference type="AlphaFoldDB" id="A0A542XCB1"/>
<evidence type="ECO:0000256" key="1">
    <source>
        <dbReference type="ARBA" id="ARBA00004651"/>
    </source>
</evidence>
<dbReference type="CDD" id="cd17325">
    <property type="entry name" value="MFS_MdtG_SLC18_like"/>
    <property type="match status" value="1"/>
</dbReference>
<dbReference type="Pfam" id="PF07690">
    <property type="entry name" value="MFS_1"/>
    <property type="match status" value="2"/>
</dbReference>
<evidence type="ECO:0000256" key="5">
    <source>
        <dbReference type="ARBA" id="ARBA00022989"/>
    </source>
</evidence>
<dbReference type="InterPro" id="IPR050171">
    <property type="entry name" value="MFS_Transporters"/>
</dbReference>
<feature type="transmembrane region" description="Helical" evidence="7">
    <location>
        <begin position="101"/>
        <end position="119"/>
    </location>
</feature>
<evidence type="ECO:0000256" key="4">
    <source>
        <dbReference type="ARBA" id="ARBA00022692"/>
    </source>
</evidence>
<reference evidence="9 10" key="1">
    <citation type="submission" date="2019-06" db="EMBL/GenBank/DDBJ databases">
        <title>Sequencing the genomes of 1000 actinobacteria strains.</title>
        <authorList>
            <person name="Klenk H.-P."/>
        </authorList>
    </citation>
    <scope>NUCLEOTIDE SEQUENCE [LARGE SCALE GENOMIC DNA]</scope>
    <source>
        <strain evidence="9 10">DSM 24617</strain>
    </source>
</reference>
<dbReference type="Gene3D" id="1.20.1250.20">
    <property type="entry name" value="MFS general substrate transporter like domains"/>
    <property type="match status" value="2"/>
</dbReference>
<dbReference type="EMBL" id="VFOK01000001">
    <property type="protein sequence ID" value="TQL33469.1"/>
    <property type="molecule type" value="Genomic_DNA"/>
</dbReference>
<feature type="transmembrane region" description="Helical" evidence="7">
    <location>
        <begin position="288"/>
        <end position="311"/>
    </location>
</feature>
<dbReference type="SUPFAM" id="SSF103473">
    <property type="entry name" value="MFS general substrate transporter"/>
    <property type="match status" value="1"/>
</dbReference>
<keyword evidence="4 7" id="KW-0812">Transmembrane</keyword>
<protein>
    <submittedName>
        <fullName evidence="9">Putative MFS family arabinose efflux permease</fullName>
    </submittedName>
</protein>
<keyword evidence="5 7" id="KW-1133">Transmembrane helix</keyword>
<evidence type="ECO:0000259" key="8">
    <source>
        <dbReference type="PROSITE" id="PS50850"/>
    </source>
</evidence>
<dbReference type="PANTHER" id="PTHR23517:SF3">
    <property type="entry name" value="INTEGRAL MEMBRANE TRANSPORT PROTEIN"/>
    <property type="match status" value="1"/>
</dbReference>
<evidence type="ECO:0000313" key="10">
    <source>
        <dbReference type="Proteomes" id="UP000318336"/>
    </source>
</evidence>
<dbReference type="OrthoDB" id="3285241at2"/>
<evidence type="ECO:0000256" key="6">
    <source>
        <dbReference type="ARBA" id="ARBA00023136"/>
    </source>
</evidence>
<dbReference type="GO" id="GO:0022857">
    <property type="term" value="F:transmembrane transporter activity"/>
    <property type="evidence" value="ECO:0007669"/>
    <property type="project" value="InterPro"/>
</dbReference>
<evidence type="ECO:0000313" key="9">
    <source>
        <dbReference type="EMBL" id="TQL33469.1"/>
    </source>
</evidence>
<keyword evidence="3" id="KW-1003">Cell membrane</keyword>
<gene>
    <name evidence="9" type="ORF">FB554_1615</name>
</gene>
<feature type="transmembrane region" description="Helical" evidence="7">
    <location>
        <begin position="167"/>
        <end position="185"/>
    </location>
</feature>
<dbReference type="PROSITE" id="PS50850">
    <property type="entry name" value="MFS"/>
    <property type="match status" value="1"/>
</dbReference>
<feature type="transmembrane region" description="Helical" evidence="7">
    <location>
        <begin position="360"/>
        <end position="383"/>
    </location>
</feature>
<evidence type="ECO:0000256" key="2">
    <source>
        <dbReference type="ARBA" id="ARBA00022448"/>
    </source>
</evidence>
<comment type="subcellular location">
    <subcellularLocation>
        <location evidence="1">Cell membrane</location>
        <topology evidence="1">Multi-pass membrane protein</topology>
    </subcellularLocation>
</comment>
<accession>A0A542XCB1</accession>
<sequence>MTTDRPVDLRRLAIPAYGPSLLFGLGEGAILPVVALSARDLGASVPMAAAVVMLINVGSLLFNVPASVITHRFGERWAIVGAAALGVVASVLCALAPSLAVFASGVLLFGVSASVFMLARQSYLTEAIPAHYRARALSTLGGVMRVGVFVGPFLGAAAIQLTDLRGAYVVCGLALVVAGLVGALLPELPSRSTGSAATPVTVRGVLSEHRRTFLTVGVGIMLVAAVRASRQVVIPLWAENLGLSPQTASIVYGVAGGIDMLVFYPAGKVMDVRGRRWVTVPSMLVMGLALLAMPLTSGLVAFTVVSCVLGFGNGIGSGMVMTLGADFSPPVGRAQFLGIWRELSDIGATGGPALLSGFTALLSLGAAIAASGVIGLLAAVVLWRSVPSVTGRPPAPRPTRAGGS</sequence>
<keyword evidence="2" id="KW-0813">Transport</keyword>